<dbReference type="EMBL" id="JAKCXM010000077">
    <property type="protein sequence ID" value="KAJ0403683.1"/>
    <property type="molecule type" value="Genomic_DNA"/>
</dbReference>
<evidence type="ECO:0000259" key="6">
    <source>
        <dbReference type="PROSITE" id="PS50035"/>
    </source>
</evidence>
<dbReference type="GO" id="GO:0015095">
    <property type="term" value="F:magnesium ion transmembrane transporter activity"/>
    <property type="evidence" value="ECO:0007669"/>
    <property type="project" value="InterPro"/>
</dbReference>
<evidence type="ECO:0000256" key="1">
    <source>
        <dbReference type="ARBA" id="ARBA00004141"/>
    </source>
</evidence>
<dbReference type="Proteomes" id="UP001209570">
    <property type="component" value="Unassembled WGS sequence"/>
</dbReference>
<evidence type="ECO:0000313" key="8">
    <source>
        <dbReference type="Proteomes" id="UP001209570"/>
    </source>
</evidence>
<evidence type="ECO:0000313" key="7">
    <source>
        <dbReference type="EMBL" id="KAJ0403683.1"/>
    </source>
</evidence>
<dbReference type="GO" id="GO:0016020">
    <property type="term" value="C:membrane"/>
    <property type="evidence" value="ECO:0007669"/>
    <property type="project" value="UniProtKB-SubCell"/>
</dbReference>
<feature type="transmembrane region" description="Helical" evidence="5">
    <location>
        <begin position="346"/>
        <end position="366"/>
    </location>
</feature>
<feature type="domain" description="PLD phosphodiesterase" evidence="6">
    <location>
        <begin position="562"/>
        <end position="589"/>
    </location>
</feature>
<dbReference type="SMART" id="SM00155">
    <property type="entry name" value="PLDc"/>
    <property type="match status" value="2"/>
</dbReference>
<dbReference type="PANTHER" id="PTHR12570:SF9">
    <property type="entry name" value="MAGNESIUM TRANSPORTER NIPA8-RELATED"/>
    <property type="match status" value="1"/>
</dbReference>
<dbReference type="SUPFAM" id="SSF56024">
    <property type="entry name" value="Phospholipase D/nuclease"/>
    <property type="match status" value="2"/>
</dbReference>
<reference evidence="7" key="1">
    <citation type="submission" date="2021-12" db="EMBL/GenBank/DDBJ databases">
        <title>Prjna785345.</title>
        <authorList>
            <person name="Rujirawat T."/>
            <person name="Krajaejun T."/>
        </authorList>
    </citation>
    <scope>NUCLEOTIDE SEQUENCE</scope>
    <source>
        <strain evidence="7">Pi057C3</strain>
    </source>
</reference>
<feature type="transmembrane region" description="Helical" evidence="5">
    <location>
        <begin position="315"/>
        <end position="334"/>
    </location>
</feature>
<dbReference type="PROSITE" id="PS50035">
    <property type="entry name" value="PLD"/>
    <property type="match status" value="2"/>
</dbReference>
<feature type="transmembrane region" description="Helical" evidence="5">
    <location>
        <begin position="236"/>
        <end position="253"/>
    </location>
</feature>
<dbReference type="Gene3D" id="3.30.870.10">
    <property type="entry name" value="Endonuclease Chain A"/>
    <property type="match status" value="2"/>
</dbReference>
<keyword evidence="2 5" id="KW-0812">Transmembrane</keyword>
<dbReference type="Pfam" id="PF05653">
    <property type="entry name" value="Mg_trans_NIPA"/>
    <property type="match status" value="1"/>
</dbReference>
<keyword evidence="3 5" id="KW-1133">Transmembrane helix</keyword>
<keyword evidence="8" id="KW-1185">Reference proteome</keyword>
<proteinExistence type="predicted"/>
<comment type="subcellular location">
    <subcellularLocation>
        <location evidence="1">Membrane</location>
        <topology evidence="1">Multi-pass membrane protein</topology>
    </subcellularLocation>
</comment>
<feature type="transmembrane region" description="Helical" evidence="5">
    <location>
        <begin position="198"/>
        <end position="216"/>
    </location>
</feature>
<dbReference type="PANTHER" id="PTHR12570">
    <property type="match status" value="1"/>
</dbReference>
<feature type="domain" description="PLD phosphodiesterase" evidence="6">
    <location>
        <begin position="779"/>
        <end position="806"/>
    </location>
</feature>
<evidence type="ECO:0000256" key="4">
    <source>
        <dbReference type="ARBA" id="ARBA00023136"/>
    </source>
</evidence>
<feature type="transmembrane region" description="Helical" evidence="5">
    <location>
        <begin position="140"/>
        <end position="162"/>
    </location>
</feature>
<dbReference type="InterPro" id="IPR001736">
    <property type="entry name" value="PLipase_D/transphosphatidylase"/>
</dbReference>
<sequence>MSMTEATPLVVAAAPVRYDDRAPPPAKRAADALPRWFLASAAASVVVTLLWMLALVALQQASHAQRKELLTAVGVADADLAPPSSSSSTPSSTSSLHLYAGVLNSLLGSFLSASGYCCQKFAHVRVQRDASLGAASQQRVFLFGLFLLAVGTVSAVLNLGILGQAVQAPFAALTLLYSAVLGRLVLREQFTLSDLGSSVLIVAGVAVDVLAAQLAHVPPTTFTLRSLGALLLRDSVFPAAYTLLALSYTTLLLRHVHSRRLHGQAVGLLAFSSSAGIMAGFTSLATKSTLEVLKAALRHDAARRHHAALELANPFFLLLVAAIPCALVPQLFLLNKGLEFFGTLRFIPLYQAFIILGNTLCGLVYFNEMASYAPRELLLFAGGVLVTLAGVCLQLLRVDTDAPSASSSSFSSAAATETSSALPVTMPPAPSPADPFATAFSFDDMEFAWSHGDVRTLCDFDACKAEIVRLLRSATASIYYSTFLCDFELVLEPATGASFASLLRDAVARGVQVHVLYNPVGDYGTPTLAALRRLLPPRVHLAWSVSDLGPSALTRCFSNNSRYGFHHQKYLCVDGARIMVTGCDVNEERNGWLRRNALGYYWHEVGVVAPCSAKMWHWVRANHVGAESELSDSVSSSGVTRHRRRHYAPFQSAPPFPLVAGGWREENAMVNLILRAQHSVQLENQILISGGSMQHNRVCDALIERIDRAHKAGHEFHVLLLSNAAQQDEPSHVTRFYCTLAVQWSLEHLEHAALQRGLSRETLAQYLLVARLQHHTDGGLIKVHSNLLIVDATYALRSSSNLADRSLSARPTDTELGLLFAGDVVARLQRELLVMYVPALADTLQPGPDAVAQVLAFVRSSRRSCIFPMELKPWSPIWTWFLMNVFVFASEGATGGRVRVTYETTASTVGKTASDASGAASALAG</sequence>
<protein>
    <recommendedName>
        <fullName evidence="6">PLD phosphodiesterase domain-containing protein</fullName>
    </recommendedName>
</protein>
<feature type="transmembrane region" description="Helical" evidence="5">
    <location>
        <begin position="168"/>
        <end position="186"/>
    </location>
</feature>
<accession>A0AAD5M6A6</accession>
<evidence type="ECO:0000256" key="5">
    <source>
        <dbReference type="SAM" id="Phobius"/>
    </source>
</evidence>
<keyword evidence="4 5" id="KW-0472">Membrane</keyword>
<dbReference type="InterPro" id="IPR008521">
    <property type="entry name" value="Mg_trans_NIPA"/>
</dbReference>
<feature type="transmembrane region" description="Helical" evidence="5">
    <location>
        <begin position="36"/>
        <end position="58"/>
    </location>
</feature>
<dbReference type="AlphaFoldDB" id="A0AAD5M6A6"/>
<organism evidence="7 8">
    <name type="scientific">Pythium insidiosum</name>
    <name type="common">Pythiosis disease agent</name>
    <dbReference type="NCBI Taxonomy" id="114742"/>
    <lineage>
        <taxon>Eukaryota</taxon>
        <taxon>Sar</taxon>
        <taxon>Stramenopiles</taxon>
        <taxon>Oomycota</taxon>
        <taxon>Peronosporomycetes</taxon>
        <taxon>Pythiales</taxon>
        <taxon>Pythiaceae</taxon>
        <taxon>Pythium</taxon>
    </lineage>
</organism>
<evidence type="ECO:0000256" key="2">
    <source>
        <dbReference type="ARBA" id="ARBA00022692"/>
    </source>
</evidence>
<gene>
    <name evidence="7" type="ORF">P43SY_003795</name>
</gene>
<dbReference type="GO" id="GO:0003824">
    <property type="term" value="F:catalytic activity"/>
    <property type="evidence" value="ECO:0007669"/>
    <property type="project" value="InterPro"/>
</dbReference>
<evidence type="ECO:0000256" key="3">
    <source>
        <dbReference type="ARBA" id="ARBA00022989"/>
    </source>
</evidence>
<comment type="caution">
    <text evidence="7">The sequence shown here is derived from an EMBL/GenBank/DDBJ whole genome shotgun (WGS) entry which is preliminary data.</text>
</comment>
<name>A0AAD5M6A6_PYTIN</name>
<feature type="transmembrane region" description="Helical" evidence="5">
    <location>
        <begin position="378"/>
        <end position="396"/>
    </location>
</feature>
<feature type="transmembrane region" description="Helical" evidence="5">
    <location>
        <begin position="96"/>
        <end position="119"/>
    </location>
</feature>